<proteinExistence type="predicted"/>
<accession>A0A2G5B2U3</accession>
<keyword evidence="2" id="KW-1185">Reference proteome</keyword>
<evidence type="ECO:0000313" key="1">
    <source>
        <dbReference type="EMBL" id="PIA13342.1"/>
    </source>
</evidence>
<dbReference type="EMBL" id="KZ303540">
    <property type="protein sequence ID" value="PIA13342.1"/>
    <property type="molecule type" value="Genomic_DNA"/>
</dbReference>
<dbReference type="AlphaFoldDB" id="A0A2G5B2U3"/>
<dbReference type="Proteomes" id="UP000242474">
    <property type="component" value="Unassembled WGS sequence"/>
</dbReference>
<sequence length="109" mass="12386">MSEFYTFLCDTFLQSEYEANVFEVIRSGKIFKNTLKCALGTYVLEVYKNLNQLALMNAAQIAQALFNKNYLPFMIKESVPAKVSLQRSRTYAVTSTESTTSSQMPQDQS</sequence>
<protein>
    <submittedName>
        <fullName evidence="1">Uncharacterized protein</fullName>
    </submittedName>
</protein>
<name>A0A2G5B2U3_COERN</name>
<evidence type="ECO:0000313" key="2">
    <source>
        <dbReference type="Proteomes" id="UP000242474"/>
    </source>
</evidence>
<gene>
    <name evidence="1" type="ORF">COEREDRAFT_11571</name>
</gene>
<reference evidence="1 2" key="1">
    <citation type="journal article" date="2015" name="Genome Biol. Evol.">
        <title>Phylogenomic analyses indicate that early fungi evolved digesting cell walls of algal ancestors of land plants.</title>
        <authorList>
            <person name="Chang Y."/>
            <person name="Wang S."/>
            <person name="Sekimoto S."/>
            <person name="Aerts A.L."/>
            <person name="Choi C."/>
            <person name="Clum A."/>
            <person name="LaButti K.M."/>
            <person name="Lindquist E.A."/>
            <person name="Yee Ngan C."/>
            <person name="Ohm R.A."/>
            <person name="Salamov A.A."/>
            <person name="Grigoriev I.V."/>
            <person name="Spatafora J.W."/>
            <person name="Berbee M.L."/>
        </authorList>
    </citation>
    <scope>NUCLEOTIDE SEQUENCE [LARGE SCALE GENOMIC DNA]</scope>
    <source>
        <strain evidence="1 2">NRRL 1564</strain>
    </source>
</reference>
<organism evidence="1 2">
    <name type="scientific">Coemansia reversa (strain ATCC 12441 / NRRL 1564)</name>
    <dbReference type="NCBI Taxonomy" id="763665"/>
    <lineage>
        <taxon>Eukaryota</taxon>
        <taxon>Fungi</taxon>
        <taxon>Fungi incertae sedis</taxon>
        <taxon>Zoopagomycota</taxon>
        <taxon>Kickxellomycotina</taxon>
        <taxon>Kickxellomycetes</taxon>
        <taxon>Kickxellales</taxon>
        <taxon>Kickxellaceae</taxon>
        <taxon>Coemansia</taxon>
    </lineage>
</organism>